<feature type="compositionally biased region" description="Acidic residues" evidence="12">
    <location>
        <begin position="136"/>
        <end position="152"/>
    </location>
</feature>
<dbReference type="Proteomes" id="UP001331761">
    <property type="component" value="Unassembled WGS sequence"/>
</dbReference>
<feature type="region of interest" description="Disordered" evidence="12">
    <location>
        <begin position="1"/>
        <end position="168"/>
    </location>
</feature>
<evidence type="ECO:0000256" key="1">
    <source>
        <dbReference type="ARBA" id="ARBA00007733"/>
    </source>
</evidence>
<evidence type="ECO:0000256" key="6">
    <source>
        <dbReference type="ARBA" id="ARBA00022833"/>
    </source>
</evidence>
<feature type="compositionally biased region" description="Polar residues" evidence="12">
    <location>
        <begin position="102"/>
        <end position="114"/>
    </location>
</feature>
<feature type="region of interest" description="Disordered" evidence="12">
    <location>
        <begin position="1506"/>
        <end position="1532"/>
    </location>
</feature>
<keyword evidence="6" id="KW-0862">Zinc</keyword>
<evidence type="ECO:0000259" key="14">
    <source>
        <dbReference type="PROSITE" id="PS51722"/>
    </source>
</evidence>
<dbReference type="PROSITE" id="PS51722">
    <property type="entry name" value="G_TR_2"/>
    <property type="match status" value="1"/>
</dbReference>
<dbReference type="GO" id="GO:0005525">
    <property type="term" value="F:GTP binding"/>
    <property type="evidence" value="ECO:0007669"/>
    <property type="project" value="UniProtKB-KW"/>
</dbReference>
<dbReference type="Pfam" id="PF22042">
    <property type="entry name" value="EF-G_D2"/>
    <property type="match status" value="1"/>
</dbReference>
<feature type="compositionally biased region" description="Basic and acidic residues" evidence="12">
    <location>
        <begin position="86"/>
        <end position="101"/>
    </location>
</feature>
<keyword evidence="8" id="KW-0342">GTP-binding</keyword>
<dbReference type="Gene3D" id="3.40.50.300">
    <property type="entry name" value="P-loop containing nucleotide triphosphate hydrolases"/>
    <property type="match status" value="1"/>
</dbReference>
<dbReference type="CDD" id="cd03702">
    <property type="entry name" value="IF2_mtIF2_II"/>
    <property type="match status" value="1"/>
</dbReference>
<dbReference type="Gene3D" id="2.40.30.10">
    <property type="entry name" value="Translation factors"/>
    <property type="match status" value="2"/>
</dbReference>
<feature type="compositionally biased region" description="Basic residues" evidence="12">
    <location>
        <begin position="29"/>
        <end position="42"/>
    </location>
</feature>
<feature type="domain" description="C2H2-type" evidence="13">
    <location>
        <begin position="329"/>
        <end position="358"/>
    </location>
</feature>
<dbReference type="InterPro" id="IPR013087">
    <property type="entry name" value="Znf_C2H2_type"/>
</dbReference>
<protein>
    <recommendedName>
        <fullName evidence="17">Translation initiation factor IF-2</fullName>
    </recommendedName>
</protein>
<dbReference type="SUPFAM" id="SSF57667">
    <property type="entry name" value="beta-beta-alpha zinc fingers"/>
    <property type="match status" value="2"/>
</dbReference>
<feature type="region of interest" description="Disordered" evidence="12">
    <location>
        <begin position="1694"/>
        <end position="1823"/>
    </location>
</feature>
<evidence type="ECO:0000256" key="10">
    <source>
        <dbReference type="ARBA" id="ARBA00034119"/>
    </source>
</evidence>
<dbReference type="InterPro" id="IPR036236">
    <property type="entry name" value="Znf_C2H2_sf"/>
</dbReference>
<dbReference type="InterPro" id="IPR009000">
    <property type="entry name" value="Transl_B-barrel_sf"/>
</dbReference>
<dbReference type="InterPro" id="IPR041661">
    <property type="entry name" value="ZN622/Rei1/Reh1_Znf-C2H2"/>
</dbReference>
<feature type="compositionally biased region" description="Basic and acidic residues" evidence="12">
    <location>
        <begin position="65"/>
        <end position="79"/>
    </location>
</feature>
<dbReference type="CDD" id="cd01887">
    <property type="entry name" value="IF2_eIF5B"/>
    <property type="match status" value="1"/>
</dbReference>
<evidence type="ECO:0000256" key="2">
    <source>
        <dbReference type="ARBA" id="ARBA00022540"/>
    </source>
</evidence>
<dbReference type="SUPFAM" id="SSF52156">
    <property type="entry name" value="Initiation factor IF2/eIF5b, domain 3"/>
    <property type="match status" value="1"/>
</dbReference>
<keyword evidence="3" id="KW-0479">Metal-binding</keyword>
<gene>
    <name evidence="15" type="ORF">GCK32_004860</name>
</gene>
<sequence length="1823" mass="205645">MSTSVQEGDPPVETKATGDPPEQKSAPAPHHKNNNRHRRRSNTKGEGDVADSSRSGSRTNSQSGNKDRPRRKDWTERKSLSQGAKADGEGKNNQHAKEKDSSSANKRTRSTNSNGKRRERDSTRTSSMASNGEGFEYSDEYELDEPFSDSDDDLRPKQPQKPNLVIPRGRIRTLSGTVPVVGYSPKWGGPTMCLSCLMFFDLPEQMDMFEEHLLKEHKIVVSEMGLIVDPKRYVEHWRQRFAKESVDMIFPRVEPKEGDKYFGETDYYFNMEDNNFQQQCIFCRYTARGNRSKIIHHLYMIHHLNLGSPDNLVFVTEYIEHLKEKLQRNECIYCEKTFGDRNILMDHMRKRNHREVNPKNHYYDKFYIINYLELGKRWLDVLAEDFEDTMPTFLDSDEEEEDNSWCEWQEDNVDADETRVVCLLCHESDDTAEGLLAHMKEKHEFDLIKLIDENRLDVYQRMKLINFIRKQNFNAVCFVCQRNDLGNTQELAKHLQEHEKPIKSLPDKTLWDTDESLVPIFGNDNFLWRLESLLETRDGASDTEERNRRESEKVYASFVAESRKNTVEGVMLTFWRRVNRSFLRQASCLLLVRPVQGCTPHVGAHASGDMKLFMLPKRFYADKGRRGKRKYVEPVIVKHTKSTKEVVDVYNDMTAKELSQVLDVDLDVVVESLIEMDELNLDLVTEDKPIDKEHMLKAVALFHYKPRLVPRPRRHTDSDNVDVLPQPPPDSSECVNRPPVVTIMVDLKGVGRKVTFLDTPGHAAFAAMRARGAKGADIVVLVVAADDGVKEQTVQSIKFAQSAGVPLVVAINKCDKPNADPMRAKRSLLEHDVVVEELGGSVQCVEVSALHAKNLPALQEAILVQSDLMGLQSTPKGLVEGVVIESSTVHGIGKVCTVVVTRGTLRKNAILVAGGAWSRVRTMTNETGQHLQEAGPSTPVRVSGWKEDIPTPGEIILEVPSVDRAQQAIKFRAEKEMARKAEKDWEAIEERRQEEREKYLANRQKLLDKGYRYGSTLRQVVHKQKRLEKATDDGFPRLRILLRTDVEGTLEAILNVIDTYASEKCKFQVVDFGIGPPSDMDVEMAKETGAIIYLFNVQPPAAIRTLAERDGVRLEFFNVIYRLVEALKSELSERLPMLTEMELVGEGHVLKEFLISDRARKKQPIAGVLVDWGVFQKGCVFKFLRAGKPFYEGEVESMKQQAEVVTTAKTNTEVGIALEDKSVRFKEDDTVEVYKKKEVPQVIDWNPPGTGRFGMLFSVKQCGGPVARCHGRGKCETCGWTDFRISWQATAAPVHSLAHFLYILTRGIIVELKAGYHETLRSFCNEAPSLRDDRHRFESGGDVFIQVNDQLHDKNLEQIVSAFAVVGRFDISPELVDFGIRLRDLTNEFSTMTAVRGRTVSDNQMKLYGKRVFSKQPCSRVSQSAHHDTEPQKTQQFVTYCALQNDNQSAYSTGSAHVNQPQLLSQQDYSFDYQSQPHASNYMMPNSSSYTPVQVVAQSSIVSSPQDVSAGNAVSHQTTGQTMPPTQAPTSERPMLIDYGVEAKVSHPDVNTAQRPRAEASEESGTVPHTRLSSSFSCESGTHYHPKIGCKYDHSLEVPGAHKRKAAVPHRRDELVAQTAQSLIVPDGVLLDLESDAAANTASHASLLSNIDDSAMQCLDRLINGNLDEVFPFCDDHGDFSGFTGDMEASFSANQSSSSAYPREETGDLFSESAPPPLDVGPLHSPPHGNANSSKSRSFDEGEIISEENLHGKSEKRTSVSKIVSRSDDFEARTVREHSPVPCIESRRSSLDSSRSKHEERKTADRLKDFSRHPPRSDHRSKF</sequence>
<keyword evidence="7" id="KW-0648">Protein biosynthesis</keyword>
<evidence type="ECO:0000256" key="3">
    <source>
        <dbReference type="ARBA" id="ARBA00022723"/>
    </source>
</evidence>
<dbReference type="InterPro" id="IPR036925">
    <property type="entry name" value="TIF_IF2_dom3_sf"/>
</dbReference>
<feature type="compositionally biased region" description="Basic and acidic residues" evidence="12">
    <location>
        <begin position="1748"/>
        <end position="1758"/>
    </location>
</feature>
<dbReference type="SUPFAM" id="SSF50447">
    <property type="entry name" value="Translation proteins"/>
    <property type="match status" value="2"/>
</dbReference>
<evidence type="ECO:0000256" key="7">
    <source>
        <dbReference type="ARBA" id="ARBA00022917"/>
    </source>
</evidence>
<dbReference type="GO" id="GO:0008270">
    <property type="term" value="F:zinc ion binding"/>
    <property type="evidence" value="ECO:0007669"/>
    <property type="project" value="UniProtKB-KW"/>
</dbReference>
<keyword evidence="4" id="KW-0547">Nucleotide-binding</keyword>
<dbReference type="Pfam" id="PF12756">
    <property type="entry name" value="zf-C2H2_2"/>
    <property type="match status" value="2"/>
</dbReference>
<comment type="function">
    <text evidence="9">One of the essential components for the initiation of protein synthesis. Protects formylmethionyl-tRNA from spontaneous hydrolysis and promotes its binding to the 30S ribosomal subunits. Also involved in the hydrolysis of GTP during the formation of the 70S ribosomal complex.</text>
</comment>
<evidence type="ECO:0000256" key="11">
    <source>
        <dbReference type="PROSITE-ProRule" id="PRU00042"/>
    </source>
</evidence>
<dbReference type="SMART" id="SM00355">
    <property type="entry name" value="ZnF_C2H2"/>
    <property type="match status" value="4"/>
</dbReference>
<dbReference type="Gene3D" id="3.40.50.10050">
    <property type="entry name" value="Translation initiation factor IF- 2, domain 3"/>
    <property type="match status" value="1"/>
</dbReference>
<proteinExistence type="inferred from homology"/>
<dbReference type="InterPro" id="IPR023115">
    <property type="entry name" value="TIF_IF2_dom3"/>
</dbReference>
<dbReference type="Pfam" id="PF11987">
    <property type="entry name" value="IF-2"/>
    <property type="match status" value="1"/>
</dbReference>
<dbReference type="PANTHER" id="PTHR13267:SF3">
    <property type="entry name" value="ZINC FINGER PROTEIN 277"/>
    <property type="match status" value="1"/>
</dbReference>
<evidence type="ECO:0000256" key="12">
    <source>
        <dbReference type="SAM" id="MobiDB-lite"/>
    </source>
</evidence>
<feature type="domain" description="Tr-type G" evidence="14">
    <location>
        <begin position="751"/>
        <end position="876"/>
    </location>
</feature>
<feature type="compositionally biased region" description="Low complexity" evidence="12">
    <location>
        <begin position="52"/>
        <end position="64"/>
    </location>
</feature>
<dbReference type="NCBIfam" id="TIGR00231">
    <property type="entry name" value="small_GTP"/>
    <property type="match status" value="1"/>
</dbReference>
<dbReference type="SUPFAM" id="SSF52540">
    <property type="entry name" value="P-loop containing nucleoside triphosphate hydrolases"/>
    <property type="match status" value="1"/>
</dbReference>
<dbReference type="InterPro" id="IPR005225">
    <property type="entry name" value="Small_GTP-bd"/>
</dbReference>
<dbReference type="InterPro" id="IPR053905">
    <property type="entry name" value="EF-G-like_DII"/>
</dbReference>
<keyword evidence="2" id="KW-0396">Initiation factor</keyword>
<dbReference type="InterPro" id="IPR000795">
    <property type="entry name" value="T_Tr_GTP-bd_dom"/>
</dbReference>
<name>A0AAN8EUJ9_TRICO</name>
<accession>A0AAN8EUJ9</accession>
<evidence type="ECO:0000256" key="5">
    <source>
        <dbReference type="ARBA" id="ARBA00022771"/>
    </source>
</evidence>
<comment type="caution">
    <text evidence="15">The sequence shown here is derived from an EMBL/GenBank/DDBJ whole genome shotgun (WGS) entry which is preliminary data.</text>
</comment>
<dbReference type="InterPro" id="IPR027417">
    <property type="entry name" value="P-loop_NTPase"/>
</dbReference>
<evidence type="ECO:0000256" key="4">
    <source>
        <dbReference type="ARBA" id="ARBA00022741"/>
    </source>
</evidence>
<dbReference type="InterPro" id="IPR040048">
    <property type="entry name" value="ZNF277"/>
</dbReference>
<reference evidence="15 16" key="1">
    <citation type="submission" date="2019-10" db="EMBL/GenBank/DDBJ databases">
        <title>Assembly and Annotation for the nematode Trichostrongylus colubriformis.</title>
        <authorList>
            <person name="Martin J."/>
        </authorList>
    </citation>
    <scope>NUCLEOTIDE SEQUENCE [LARGE SCALE GENOMIC DNA]</scope>
    <source>
        <strain evidence="15">G859</strain>
        <tissue evidence="15">Whole worm</tissue>
    </source>
</reference>
<comment type="similarity">
    <text evidence="1">Belongs to the TRAFAC class translation factor GTPase superfamily. Classic translation factor GTPase family. IF-2 subfamily.</text>
</comment>
<organism evidence="15 16">
    <name type="scientific">Trichostrongylus colubriformis</name>
    <name type="common">Black scour worm</name>
    <dbReference type="NCBI Taxonomy" id="6319"/>
    <lineage>
        <taxon>Eukaryota</taxon>
        <taxon>Metazoa</taxon>
        <taxon>Ecdysozoa</taxon>
        <taxon>Nematoda</taxon>
        <taxon>Chromadorea</taxon>
        <taxon>Rhabditida</taxon>
        <taxon>Rhabditina</taxon>
        <taxon>Rhabditomorpha</taxon>
        <taxon>Strongyloidea</taxon>
        <taxon>Trichostrongylidae</taxon>
        <taxon>Trichostrongylus</taxon>
    </lineage>
</organism>
<dbReference type="EMBL" id="WIXE01021377">
    <property type="protein sequence ID" value="KAK5968436.1"/>
    <property type="molecule type" value="Genomic_DNA"/>
</dbReference>
<dbReference type="PROSITE" id="PS00028">
    <property type="entry name" value="ZINC_FINGER_C2H2_1"/>
    <property type="match status" value="1"/>
</dbReference>
<keyword evidence="5 11" id="KW-0863">Zinc-finger</keyword>
<comment type="similarity">
    <text evidence="10">Belongs to the ZNF277 family.</text>
</comment>
<feature type="compositionally biased region" description="Polar residues" evidence="12">
    <location>
        <begin position="1507"/>
        <end position="1530"/>
    </location>
</feature>
<dbReference type="GO" id="GO:0003743">
    <property type="term" value="F:translation initiation factor activity"/>
    <property type="evidence" value="ECO:0007669"/>
    <property type="project" value="UniProtKB-KW"/>
</dbReference>
<evidence type="ECO:0000256" key="8">
    <source>
        <dbReference type="ARBA" id="ARBA00023134"/>
    </source>
</evidence>
<dbReference type="InterPro" id="IPR044145">
    <property type="entry name" value="IF2_II"/>
</dbReference>
<evidence type="ECO:0000259" key="13">
    <source>
        <dbReference type="PROSITE" id="PS50157"/>
    </source>
</evidence>
<dbReference type="FunFam" id="3.40.50.10050:FF:000001">
    <property type="entry name" value="Translation initiation factor IF-2"/>
    <property type="match status" value="1"/>
</dbReference>
<feature type="region of interest" description="Disordered" evidence="12">
    <location>
        <begin position="712"/>
        <end position="733"/>
    </location>
</feature>
<dbReference type="PROSITE" id="PS50157">
    <property type="entry name" value="ZINC_FINGER_C2H2_2"/>
    <property type="match status" value="1"/>
</dbReference>
<dbReference type="GO" id="GO:0003924">
    <property type="term" value="F:GTPase activity"/>
    <property type="evidence" value="ECO:0007669"/>
    <property type="project" value="InterPro"/>
</dbReference>
<evidence type="ECO:0000256" key="9">
    <source>
        <dbReference type="ARBA" id="ARBA00025162"/>
    </source>
</evidence>
<keyword evidence="16" id="KW-1185">Reference proteome</keyword>
<evidence type="ECO:0008006" key="17">
    <source>
        <dbReference type="Google" id="ProtNLM"/>
    </source>
</evidence>
<dbReference type="Pfam" id="PF00009">
    <property type="entry name" value="GTP_EFTU"/>
    <property type="match status" value="1"/>
</dbReference>
<feature type="compositionally biased region" description="Basic and acidic residues" evidence="12">
    <location>
        <begin position="1765"/>
        <end position="1823"/>
    </location>
</feature>
<evidence type="ECO:0000313" key="16">
    <source>
        <dbReference type="Proteomes" id="UP001331761"/>
    </source>
</evidence>
<dbReference type="PANTHER" id="PTHR13267">
    <property type="entry name" value="ZINC FINGER PROTEIN 277"/>
    <property type="match status" value="1"/>
</dbReference>
<evidence type="ECO:0000313" key="15">
    <source>
        <dbReference type="EMBL" id="KAK5968436.1"/>
    </source>
</evidence>
<feature type="region of interest" description="Disordered" evidence="12">
    <location>
        <begin position="1548"/>
        <end position="1574"/>
    </location>
</feature>